<dbReference type="SMART" id="SM00062">
    <property type="entry name" value="PBPb"/>
    <property type="match status" value="1"/>
</dbReference>
<evidence type="ECO:0000256" key="3">
    <source>
        <dbReference type="ARBA" id="ARBA00022729"/>
    </source>
</evidence>
<dbReference type="PANTHER" id="PTHR35936:SF34">
    <property type="entry name" value="ABC TRANSPORTER EXTRACELLULAR-BINDING PROTEIN YCKB-RELATED"/>
    <property type="match status" value="1"/>
</dbReference>
<gene>
    <name evidence="7" type="primary">yckB</name>
    <name evidence="7" type="ORF">GCM10011391_23710</name>
</gene>
<dbReference type="GO" id="GO:0030313">
    <property type="term" value="C:cell envelope"/>
    <property type="evidence" value="ECO:0007669"/>
    <property type="project" value="UniProtKB-SubCell"/>
</dbReference>
<dbReference type="PROSITE" id="PS01039">
    <property type="entry name" value="SBP_BACTERIAL_3"/>
    <property type="match status" value="1"/>
</dbReference>
<comment type="caution">
    <text evidence="7">The sequence shown here is derived from an EMBL/GenBank/DDBJ whole genome shotgun (WGS) entry which is preliminary data.</text>
</comment>
<evidence type="ECO:0000256" key="5">
    <source>
        <dbReference type="SAM" id="SignalP"/>
    </source>
</evidence>
<organism evidence="7 8">
    <name type="scientific">Pullulanibacillus camelliae</name>
    <dbReference type="NCBI Taxonomy" id="1707096"/>
    <lineage>
        <taxon>Bacteria</taxon>
        <taxon>Bacillati</taxon>
        <taxon>Bacillota</taxon>
        <taxon>Bacilli</taxon>
        <taxon>Bacillales</taxon>
        <taxon>Sporolactobacillaceae</taxon>
        <taxon>Pullulanibacillus</taxon>
    </lineage>
</organism>
<dbReference type="AlphaFoldDB" id="A0A8J2YI01"/>
<comment type="subcellular location">
    <subcellularLocation>
        <location evidence="1">Cell envelope</location>
    </subcellularLocation>
</comment>
<name>A0A8J2YI01_9BACL</name>
<dbReference type="EMBL" id="BMIR01000010">
    <property type="protein sequence ID" value="GGE44180.1"/>
    <property type="molecule type" value="Genomic_DNA"/>
</dbReference>
<feature type="signal peptide" evidence="5">
    <location>
        <begin position="1"/>
        <end position="22"/>
    </location>
</feature>
<dbReference type="Pfam" id="PF00497">
    <property type="entry name" value="SBP_bac_3"/>
    <property type="match status" value="1"/>
</dbReference>
<feature type="chain" id="PRO_5039636063" evidence="5">
    <location>
        <begin position="23"/>
        <end position="280"/>
    </location>
</feature>
<comment type="similarity">
    <text evidence="2 4">Belongs to the bacterial solute-binding protein 3 family.</text>
</comment>
<evidence type="ECO:0000256" key="4">
    <source>
        <dbReference type="RuleBase" id="RU003744"/>
    </source>
</evidence>
<reference evidence="7" key="2">
    <citation type="submission" date="2020-09" db="EMBL/GenBank/DDBJ databases">
        <authorList>
            <person name="Sun Q."/>
            <person name="Zhou Y."/>
        </authorList>
    </citation>
    <scope>NUCLEOTIDE SEQUENCE</scope>
    <source>
        <strain evidence="7">CGMCC 1.15371</strain>
    </source>
</reference>
<keyword evidence="8" id="KW-1185">Reference proteome</keyword>
<dbReference type="SUPFAM" id="SSF53850">
    <property type="entry name" value="Periplasmic binding protein-like II"/>
    <property type="match status" value="1"/>
</dbReference>
<dbReference type="PROSITE" id="PS51257">
    <property type="entry name" value="PROKAR_LIPOPROTEIN"/>
    <property type="match status" value="1"/>
</dbReference>
<dbReference type="PANTHER" id="PTHR35936">
    <property type="entry name" value="MEMBRANE-BOUND LYTIC MUREIN TRANSGLYCOSYLASE F"/>
    <property type="match status" value="1"/>
</dbReference>
<dbReference type="InterPro" id="IPR001638">
    <property type="entry name" value="Solute-binding_3/MltF_N"/>
</dbReference>
<accession>A0A8J2YI01</accession>
<evidence type="ECO:0000313" key="8">
    <source>
        <dbReference type="Proteomes" id="UP000628775"/>
    </source>
</evidence>
<protein>
    <submittedName>
        <fullName evidence="7">Putative ABC transporter extracellular-binding protein YckB</fullName>
    </submittedName>
</protein>
<dbReference type="Proteomes" id="UP000628775">
    <property type="component" value="Unassembled WGS sequence"/>
</dbReference>
<evidence type="ECO:0000256" key="2">
    <source>
        <dbReference type="ARBA" id="ARBA00010333"/>
    </source>
</evidence>
<dbReference type="Gene3D" id="3.40.190.10">
    <property type="entry name" value="Periplasmic binding protein-like II"/>
    <property type="match status" value="2"/>
</dbReference>
<evidence type="ECO:0000256" key="1">
    <source>
        <dbReference type="ARBA" id="ARBA00004196"/>
    </source>
</evidence>
<reference evidence="7" key="1">
    <citation type="journal article" date="2014" name="Int. J. Syst. Evol. Microbiol.">
        <title>Complete genome sequence of Corynebacterium casei LMG S-19264T (=DSM 44701T), isolated from a smear-ripened cheese.</title>
        <authorList>
            <consortium name="US DOE Joint Genome Institute (JGI-PGF)"/>
            <person name="Walter F."/>
            <person name="Albersmeier A."/>
            <person name="Kalinowski J."/>
            <person name="Ruckert C."/>
        </authorList>
    </citation>
    <scope>NUCLEOTIDE SEQUENCE</scope>
    <source>
        <strain evidence="7">CGMCC 1.15371</strain>
    </source>
</reference>
<sequence length="280" mass="30797">MMTKAFLLGFSALLVLALSACGKSGSKEKTQSTWDKIKAKGTLVIGTSGTLAASSYHDAKTDKLTGYEVEVERELAKRLGLKPVFKEMYVDEVMPSIQNGKIDVSSATLTKEREKKFDFSNPYKFSYGVAVVRAKDHSGINKLEDLKGKKAGGAATTTFSQVARKFGATVKTYGNATNDVYLKDVALGRTDVILNDYYLCKMGLAAYPNLGLIIDPNIRFNLSQDGIIMKKDSSELQQHINKALKEMKDDGTLKKLGEQFFKADVSKKPNVKVREVPLDN</sequence>
<feature type="domain" description="Solute-binding protein family 3/N-terminal" evidence="6">
    <location>
        <begin position="42"/>
        <end position="264"/>
    </location>
</feature>
<evidence type="ECO:0000313" key="7">
    <source>
        <dbReference type="EMBL" id="GGE44180.1"/>
    </source>
</evidence>
<evidence type="ECO:0000259" key="6">
    <source>
        <dbReference type="SMART" id="SM00062"/>
    </source>
</evidence>
<dbReference type="InterPro" id="IPR018313">
    <property type="entry name" value="SBP_3_CS"/>
</dbReference>
<keyword evidence="3 5" id="KW-0732">Signal</keyword>
<proteinExistence type="inferred from homology"/>